<dbReference type="EMBL" id="SLVM01000003">
    <property type="protein sequence ID" value="TCM87124.1"/>
    <property type="molecule type" value="Genomic_DNA"/>
</dbReference>
<keyword evidence="2" id="KW-0067">ATP-binding</keyword>
<feature type="modified residue" description="4-aspartylphosphate" evidence="6">
    <location>
        <position position="57"/>
    </location>
</feature>
<dbReference type="CDD" id="cd00156">
    <property type="entry name" value="REC"/>
    <property type="match status" value="1"/>
</dbReference>
<evidence type="ECO:0000256" key="2">
    <source>
        <dbReference type="ARBA" id="ARBA00022840"/>
    </source>
</evidence>
<dbReference type="Pfam" id="PF02954">
    <property type="entry name" value="HTH_8"/>
    <property type="match status" value="1"/>
</dbReference>
<keyword evidence="3" id="KW-0902">Two-component regulatory system</keyword>
<evidence type="ECO:0000256" key="4">
    <source>
        <dbReference type="ARBA" id="ARBA00023015"/>
    </source>
</evidence>
<dbReference type="Gene3D" id="1.10.8.60">
    <property type="match status" value="1"/>
</dbReference>
<evidence type="ECO:0000259" key="7">
    <source>
        <dbReference type="PROSITE" id="PS50045"/>
    </source>
</evidence>
<keyword evidence="9" id="KW-0238">DNA-binding</keyword>
<dbReference type="InterPro" id="IPR011006">
    <property type="entry name" value="CheY-like_superfamily"/>
</dbReference>
<dbReference type="Gene3D" id="3.40.50.300">
    <property type="entry name" value="P-loop containing nucleotide triphosphate hydrolases"/>
    <property type="match status" value="1"/>
</dbReference>
<dbReference type="InterPro" id="IPR027417">
    <property type="entry name" value="P-loop_NTPase"/>
</dbReference>
<dbReference type="Pfam" id="PF00072">
    <property type="entry name" value="Response_reg"/>
    <property type="match status" value="1"/>
</dbReference>
<evidence type="ECO:0000313" key="10">
    <source>
        <dbReference type="Proteomes" id="UP000295277"/>
    </source>
</evidence>
<dbReference type="GO" id="GO:0043565">
    <property type="term" value="F:sequence-specific DNA binding"/>
    <property type="evidence" value="ECO:0007669"/>
    <property type="project" value="InterPro"/>
</dbReference>
<keyword evidence="5" id="KW-0804">Transcription</keyword>
<dbReference type="AlphaFoldDB" id="A0A4V2R558"/>
<dbReference type="PANTHER" id="PTHR32071">
    <property type="entry name" value="TRANSCRIPTIONAL REGULATORY PROTEIN"/>
    <property type="match status" value="1"/>
</dbReference>
<feature type="domain" description="Sigma-54 factor interaction" evidence="7">
    <location>
        <begin position="133"/>
        <end position="336"/>
    </location>
</feature>
<comment type="caution">
    <text evidence="9">The sequence shown here is derived from an EMBL/GenBank/DDBJ whole genome shotgun (WGS) entry which is preliminary data.</text>
</comment>
<dbReference type="InterPro" id="IPR058031">
    <property type="entry name" value="AAA_lid_NorR"/>
</dbReference>
<dbReference type="InterPro" id="IPR001789">
    <property type="entry name" value="Sig_transdc_resp-reg_receiver"/>
</dbReference>
<dbReference type="Pfam" id="PF25601">
    <property type="entry name" value="AAA_lid_14"/>
    <property type="match status" value="1"/>
</dbReference>
<dbReference type="InterPro" id="IPR002197">
    <property type="entry name" value="HTH_Fis"/>
</dbReference>
<dbReference type="PROSITE" id="PS50045">
    <property type="entry name" value="SIGMA54_INTERACT_4"/>
    <property type="match status" value="1"/>
</dbReference>
<dbReference type="PRINTS" id="PR01590">
    <property type="entry name" value="HTHFIS"/>
</dbReference>
<protein>
    <submittedName>
        <fullName evidence="9">DNA-binding NtrC family response regulator</fullName>
    </submittedName>
</protein>
<dbReference type="InterPro" id="IPR009057">
    <property type="entry name" value="Homeodomain-like_sf"/>
</dbReference>
<dbReference type="GO" id="GO:0006355">
    <property type="term" value="P:regulation of DNA-templated transcription"/>
    <property type="evidence" value="ECO:0007669"/>
    <property type="project" value="InterPro"/>
</dbReference>
<keyword evidence="4" id="KW-0805">Transcription regulation</keyword>
<evidence type="ECO:0000256" key="6">
    <source>
        <dbReference type="PROSITE-ProRule" id="PRU00169"/>
    </source>
</evidence>
<dbReference type="PROSITE" id="PS50110">
    <property type="entry name" value="RESPONSE_REGULATORY"/>
    <property type="match status" value="1"/>
</dbReference>
<dbReference type="SUPFAM" id="SSF52540">
    <property type="entry name" value="P-loop containing nucleoside triphosphate hydrolases"/>
    <property type="match status" value="1"/>
</dbReference>
<dbReference type="Gene3D" id="1.10.10.60">
    <property type="entry name" value="Homeodomain-like"/>
    <property type="match status" value="1"/>
</dbReference>
<evidence type="ECO:0000259" key="8">
    <source>
        <dbReference type="PROSITE" id="PS50110"/>
    </source>
</evidence>
<dbReference type="SMART" id="SM00448">
    <property type="entry name" value="REC"/>
    <property type="match status" value="1"/>
</dbReference>
<name>A0A4V2R558_9RHOB</name>
<keyword evidence="10" id="KW-1185">Reference proteome</keyword>
<dbReference type="RefSeq" id="WP_132693627.1">
    <property type="nucleotide sequence ID" value="NZ_SLVM01000003.1"/>
</dbReference>
<gene>
    <name evidence="9" type="ORF">EV216_103202</name>
</gene>
<accession>A0A4V2R558</accession>
<organism evidence="9 10">
    <name type="scientific">Rhodovulum steppense</name>
    <dbReference type="NCBI Taxonomy" id="540251"/>
    <lineage>
        <taxon>Bacteria</taxon>
        <taxon>Pseudomonadati</taxon>
        <taxon>Pseudomonadota</taxon>
        <taxon>Alphaproteobacteria</taxon>
        <taxon>Rhodobacterales</taxon>
        <taxon>Paracoccaceae</taxon>
        <taxon>Rhodovulum</taxon>
    </lineage>
</organism>
<dbReference type="OrthoDB" id="9802388at2"/>
<dbReference type="Pfam" id="PF00158">
    <property type="entry name" value="Sigma54_activat"/>
    <property type="match status" value="1"/>
</dbReference>
<sequence length="419" mass="45191">MLEGRHIALVEDDEVLGAALLHRLELEGARVVWLKTLHRALGALRTPRHPFDAVLCDIRLPDGTGEELFTRLCEHAMPPPFVFMTGQGETDQAVRLLRSGAADYVLKPFEPGDVIERLAQVSAPLPVSGGGAWFGISPAIRALDDEITRIADRPEPVLILGEAGTGKRMVAERLHAVSDRRAAPLVALDLTRLAPAEAQAALFDPQTGAFARAGEGIVLLEQIAAADDAVQAALVTRIWSAGAGPRIVATGGPDLGRADLRPDLYFHVSVLRLAIPPLRDRPEDAIWLMTRLFEGLNARRDTPLHGISAQAEAAARAHDWPGNGREIRARLIRAMAMARGEMLFPSDLFPEGVPGAQGTEAGDSAFLSLAATRDAAEKAQIERALARCEGSLTEAARLLQVGRSTLWEKMQKLGITPRE</sequence>
<evidence type="ECO:0000313" key="9">
    <source>
        <dbReference type="EMBL" id="TCM87124.1"/>
    </source>
</evidence>
<dbReference type="SUPFAM" id="SSF46689">
    <property type="entry name" value="Homeodomain-like"/>
    <property type="match status" value="1"/>
</dbReference>
<dbReference type="GO" id="GO:0005524">
    <property type="term" value="F:ATP binding"/>
    <property type="evidence" value="ECO:0007669"/>
    <property type="project" value="UniProtKB-KW"/>
</dbReference>
<evidence type="ECO:0000256" key="5">
    <source>
        <dbReference type="ARBA" id="ARBA00023163"/>
    </source>
</evidence>
<reference evidence="9 10" key="1">
    <citation type="submission" date="2019-03" db="EMBL/GenBank/DDBJ databases">
        <title>Genomic Encyclopedia of Type Strains, Phase IV (KMG-IV): sequencing the most valuable type-strain genomes for metagenomic binning, comparative biology and taxonomic classification.</title>
        <authorList>
            <person name="Goeker M."/>
        </authorList>
    </citation>
    <scope>NUCLEOTIDE SEQUENCE [LARGE SCALE GENOMIC DNA]</scope>
    <source>
        <strain evidence="9 10">DSM 21153</strain>
    </source>
</reference>
<dbReference type="Proteomes" id="UP000295277">
    <property type="component" value="Unassembled WGS sequence"/>
</dbReference>
<dbReference type="PANTHER" id="PTHR32071:SF14">
    <property type="entry name" value="TRANSCRIPTIONAL REGULATORY PROTEIN RTCR"/>
    <property type="match status" value="1"/>
</dbReference>
<keyword evidence="6" id="KW-0597">Phosphoprotein</keyword>
<dbReference type="SUPFAM" id="SSF52172">
    <property type="entry name" value="CheY-like"/>
    <property type="match status" value="1"/>
</dbReference>
<keyword evidence="1" id="KW-0547">Nucleotide-binding</keyword>
<dbReference type="Gene3D" id="3.40.50.2300">
    <property type="match status" value="1"/>
</dbReference>
<proteinExistence type="predicted"/>
<dbReference type="GO" id="GO:0000160">
    <property type="term" value="P:phosphorelay signal transduction system"/>
    <property type="evidence" value="ECO:0007669"/>
    <property type="project" value="UniProtKB-KW"/>
</dbReference>
<evidence type="ECO:0000256" key="1">
    <source>
        <dbReference type="ARBA" id="ARBA00022741"/>
    </source>
</evidence>
<dbReference type="InterPro" id="IPR002078">
    <property type="entry name" value="Sigma_54_int"/>
</dbReference>
<feature type="domain" description="Response regulatory" evidence="8">
    <location>
        <begin position="6"/>
        <end position="122"/>
    </location>
</feature>
<evidence type="ECO:0000256" key="3">
    <source>
        <dbReference type="ARBA" id="ARBA00023012"/>
    </source>
</evidence>